<reference evidence="3 4" key="1">
    <citation type="submission" date="2016-10" db="EMBL/GenBank/DDBJ databases">
        <title>Paenibacillus species isolates.</title>
        <authorList>
            <person name="Beno S.M."/>
        </authorList>
    </citation>
    <scope>NUCLEOTIDE SEQUENCE [LARGE SCALE GENOMIC DNA]</scope>
    <source>
        <strain evidence="1 4">FSL H7-0710</strain>
        <strain evidence="2 3">FSL H7-0918</strain>
    </source>
</reference>
<proteinExistence type="predicted"/>
<sequence length="150" mass="17485">MLHVQEADPLLGLQSSGFRYEERIRSIEVFRFDQELTQRLLSNNEKDSICGYLKLSGNGFRGWGEYRLPCSSRTFDLVGWASVFMNLKGLDVAQAFQLVQEKEEKWGRFRKELAESTLLNCVPTLRSPVHLPFPKEHIYFMEHTDSYVSF</sequence>
<dbReference type="EMBL" id="MPTO01000012">
    <property type="protein sequence ID" value="OME19818.1"/>
    <property type="molecule type" value="Genomic_DNA"/>
</dbReference>
<name>A0A1R0XY99_9BACL</name>
<dbReference type="RefSeq" id="WP_076119659.1">
    <property type="nucleotide sequence ID" value="NZ_MPTC01000011.1"/>
</dbReference>
<dbReference type="EMBL" id="MPTC01000011">
    <property type="protein sequence ID" value="OMD40066.1"/>
    <property type="molecule type" value="Genomic_DNA"/>
</dbReference>
<comment type="caution">
    <text evidence="1">The sequence shown here is derived from an EMBL/GenBank/DDBJ whole genome shotgun (WGS) entry which is preliminary data.</text>
</comment>
<dbReference type="AlphaFoldDB" id="A0A1R0XY99"/>
<evidence type="ECO:0000313" key="2">
    <source>
        <dbReference type="EMBL" id="OME19818.1"/>
    </source>
</evidence>
<organism evidence="1 4">
    <name type="scientific">Paenibacillus odorifer</name>
    <dbReference type="NCBI Taxonomy" id="189426"/>
    <lineage>
        <taxon>Bacteria</taxon>
        <taxon>Bacillati</taxon>
        <taxon>Bacillota</taxon>
        <taxon>Bacilli</taxon>
        <taxon>Bacillales</taxon>
        <taxon>Paenibacillaceae</taxon>
        <taxon>Paenibacillus</taxon>
    </lineage>
</organism>
<accession>A0A1R0XY99</accession>
<dbReference type="Proteomes" id="UP000187439">
    <property type="component" value="Unassembled WGS sequence"/>
</dbReference>
<evidence type="ECO:0000313" key="4">
    <source>
        <dbReference type="Proteomes" id="UP000187439"/>
    </source>
</evidence>
<evidence type="ECO:0000313" key="1">
    <source>
        <dbReference type="EMBL" id="OMD40066.1"/>
    </source>
</evidence>
<gene>
    <name evidence="2" type="ORF">BSK47_14700</name>
    <name evidence="1" type="ORF">BSK52_14320</name>
</gene>
<dbReference type="OrthoDB" id="2604994at2"/>
<protein>
    <submittedName>
        <fullName evidence="1">Uncharacterized protein</fullName>
    </submittedName>
</protein>
<evidence type="ECO:0000313" key="3">
    <source>
        <dbReference type="Proteomes" id="UP000187323"/>
    </source>
</evidence>
<dbReference type="Proteomes" id="UP000187323">
    <property type="component" value="Unassembled WGS sequence"/>
</dbReference>